<dbReference type="EMBL" id="CAJNOQ010018194">
    <property type="protein sequence ID" value="CAF1421489.1"/>
    <property type="molecule type" value="Genomic_DNA"/>
</dbReference>
<accession>A0A815MW38</accession>
<reference evidence="1" key="1">
    <citation type="submission" date="2021-02" db="EMBL/GenBank/DDBJ databases">
        <authorList>
            <person name="Nowell W R."/>
        </authorList>
    </citation>
    <scope>NUCLEOTIDE SEQUENCE</scope>
</reference>
<protein>
    <recommendedName>
        <fullName evidence="4">Retrotransposon gag domain-containing protein</fullName>
    </recommendedName>
</protein>
<evidence type="ECO:0000313" key="1">
    <source>
        <dbReference type="EMBL" id="CAF1421489.1"/>
    </source>
</evidence>
<evidence type="ECO:0008006" key="4">
    <source>
        <dbReference type="Google" id="ProtNLM"/>
    </source>
</evidence>
<dbReference type="Proteomes" id="UP000681722">
    <property type="component" value="Unassembled WGS sequence"/>
</dbReference>
<organism evidence="1 3">
    <name type="scientific">Didymodactylos carnosus</name>
    <dbReference type="NCBI Taxonomy" id="1234261"/>
    <lineage>
        <taxon>Eukaryota</taxon>
        <taxon>Metazoa</taxon>
        <taxon>Spiralia</taxon>
        <taxon>Gnathifera</taxon>
        <taxon>Rotifera</taxon>
        <taxon>Eurotatoria</taxon>
        <taxon>Bdelloidea</taxon>
        <taxon>Philodinida</taxon>
        <taxon>Philodinidae</taxon>
        <taxon>Didymodactylos</taxon>
    </lineage>
</organism>
<dbReference type="OrthoDB" id="2272416at2759"/>
<dbReference type="Proteomes" id="UP000663829">
    <property type="component" value="Unassembled WGS sequence"/>
</dbReference>
<comment type="caution">
    <text evidence="1">The sequence shown here is derived from an EMBL/GenBank/DDBJ whole genome shotgun (WGS) entry which is preliminary data.</text>
</comment>
<dbReference type="AlphaFoldDB" id="A0A815MW38"/>
<keyword evidence="3" id="KW-1185">Reference proteome</keyword>
<evidence type="ECO:0000313" key="3">
    <source>
        <dbReference type="Proteomes" id="UP000663829"/>
    </source>
</evidence>
<evidence type="ECO:0000313" key="2">
    <source>
        <dbReference type="EMBL" id="CAF4304448.1"/>
    </source>
</evidence>
<sequence>MQQQHVNDWLLIINQKFDACELTEPQRRKWAVAFLSDEALKWYTRQLIKFETWNDLQNALRDNFPSAPEPSQSLRHQHQILLSSTLHLHESIPYYHQLLFNKEIVVLRKPYTVIIAAIAIIPSDIVRNDHENVAELIRRSYISTFT</sequence>
<name>A0A815MW38_9BILA</name>
<dbReference type="EMBL" id="CAJOBC010083623">
    <property type="protein sequence ID" value="CAF4304448.1"/>
    <property type="molecule type" value="Genomic_DNA"/>
</dbReference>
<gene>
    <name evidence="1" type="ORF">GPM918_LOCUS33733</name>
    <name evidence="2" type="ORF">SRO942_LOCUS34421</name>
</gene>
<proteinExistence type="predicted"/>